<feature type="transmembrane region" description="Helical" evidence="8">
    <location>
        <begin position="357"/>
        <end position="375"/>
    </location>
</feature>
<feature type="transmembrane region" description="Helical" evidence="8">
    <location>
        <begin position="238"/>
        <end position="259"/>
    </location>
</feature>
<name>A0A0F9Z043_9BACT</name>
<dbReference type="InterPro" id="IPR003804">
    <property type="entry name" value="Lactate_perm"/>
</dbReference>
<sequence length="497" mass="54745">MEFNFISFLSILPFLLFLFLLLWKKVPLLWSTLTMFLVILILQIFYWQMIPIYLINSIIKGTLVSLDIFVIILGAIFFLEVLKDIKIIDNVRFFMETFLKDYRVQVILLAWFLENFIEGTAGFGTPSTIVAPLLVSLGTSPLTAVILSLLGNSTSVAFGAAGTPIRVGFEGLNITGVPHFAALFNLVGFLVPVFMLMFITSQQNDRKRSFWEALPFAIWSGIAFVVPSLLIVPLGQEFPSIIGSLVGLGLVLITIRLKIFIPKQIRTLQDTNAPEVKLPFYKIVLPYFLLILLLIVGKFSLGQIKINFPWGLIYNLNLFNPGLAFLFAGLPVSLFWGRKKLTTNSLKIAFRRGLEPFIVIALMSVAAQLIINSGFNLSGKLSLLSMIAKGFEVSFLPFLAPFVGAFGSFLTGSATVSNIMFGNFLNTASHVMNFDTAKILALGLVGAAAGNMIALADIITAEAVVGLHNKTRFVLKAVIIPCLIYLIIVGFIGLLVI</sequence>
<keyword evidence="6 8" id="KW-1133">Transmembrane helix</keyword>
<feature type="transmembrane region" description="Helical" evidence="8">
    <location>
        <begin position="280"/>
        <end position="301"/>
    </location>
</feature>
<feature type="transmembrane region" description="Helical" evidence="8">
    <location>
        <begin position="313"/>
        <end position="336"/>
    </location>
</feature>
<keyword evidence="5 8" id="KW-0812">Transmembrane</keyword>
<comment type="similarity">
    <text evidence="2 8">Belongs to the lactate permease family.</text>
</comment>
<evidence type="ECO:0000256" key="5">
    <source>
        <dbReference type="ARBA" id="ARBA00022692"/>
    </source>
</evidence>
<proteinExistence type="inferred from homology"/>
<feature type="transmembrane region" description="Helical" evidence="8">
    <location>
        <begin position="395"/>
        <end position="419"/>
    </location>
</feature>
<accession>A0A0F9Z043</accession>
<feature type="transmembrane region" description="Helical" evidence="8">
    <location>
        <begin position="61"/>
        <end position="82"/>
    </location>
</feature>
<reference evidence="9 10" key="1">
    <citation type="journal article" date="2015" name="Nature">
        <title>rRNA introns, odd ribosomes, and small enigmatic genomes across a large radiation of phyla.</title>
        <authorList>
            <person name="Brown C.T."/>
            <person name="Hug L.A."/>
            <person name="Thomas B.C."/>
            <person name="Sharon I."/>
            <person name="Castelle C.J."/>
            <person name="Singh A."/>
            <person name="Wilkins M.J."/>
            <person name="Williams K.H."/>
            <person name="Banfield J.F."/>
        </authorList>
    </citation>
    <scope>NUCLEOTIDE SEQUENCE [LARGE SCALE GENOMIC DNA]</scope>
</reference>
<evidence type="ECO:0000313" key="9">
    <source>
        <dbReference type="EMBL" id="KKP32041.1"/>
    </source>
</evidence>
<feature type="transmembrane region" description="Helical" evidence="8">
    <location>
        <begin position="439"/>
        <end position="461"/>
    </location>
</feature>
<dbReference type="GO" id="GO:0015295">
    <property type="term" value="F:solute:proton symporter activity"/>
    <property type="evidence" value="ECO:0007669"/>
    <property type="project" value="TreeGrafter"/>
</dbReference>
<protein>
    <recommendedName>
        <fullName evidence="8">L-lactate permease</fullName>
    </recommendedName>
</protein>
<dbReference type="EMBL" id="LBOI01000003">
    <property type="protein sequence ID" value="KKP32041.1"/>
    <property type="molecule type" value="Genomic_DNA"/>
</dbReference>
<organism evidence="9 10">
    <name type="scientific">Candidatus Woesebacteria bacterium GW2011_GWC2_31_9</name>
    <dbReference type="NCBI Taxonomy" id="1618586"/>
    <lineage>
        <taxon>Bacteria</taxon>
        <taxon>Candidatus Woeseibacteriota</taxon>
    </lineage>
</organism>
<keyword evidence="7 8" id="KW-0472">Membrane</keyword>
<evidence type="ECO:0000256" key="8">
    <source>
        <dbReference type="RuleBase" id="RU365092"/>
    </source>
</evidence>
<comment type="function">
    <text evidence="8">Uptake of L-lactate across the membrane. Can also transport D-lactate and glycolate.</text>
</comment>
<evidence type="ECO:0000256" key="1">
    <source>
        <dbReference type="ARBA" id="ARBA00004651"/>
    </source>
</evidence>
<comment type="subcellular location">
    <subcellularLocation>
        <location evidence="1 8">Cell membrane</location>
        <topology evidence="1 8">Multi-pass membrane protein</topology>
    </subcellularLocation>
</comment>
<dbReference type="Pfam" id="PF02652">
    <property type="entry name" value="Lactate_perm"/>
    <property type="match status" value="2"/>
</dbReference>
<dbReference type="PATRIC" id="fig|1618586.3.peg.246"/>
<evidence type="ECO:0000256" key="6">
    <source>
        <dbReference type="ARBA" id="ARBA00022989"/>
    </source>
</evidence>
<feature type="transmembrane region" description="Helical" evidence="8">
    <location>
        <begin position="473"/>
        <end position="496"/>
    </location>
</feature>
<feature type="transmembrane region" description="Helical" evidence="8">
    <location>
        <begin position="211"/>
        <end position="232"/>
    </location>
</feature>
<feature type="transmembrane region" description="Helical" evidence="8">
    <location>
        <begin position="29"/>
        <end position="49"/>
    </location>
</feature>
<gene>
    <name evidence="9" type="ORF">UR21_C0003G0074</name>
</gene>
<evidence type="ECO:0000256" key="2">
    <source>
        <dbReference type="ARBA" id="ARBA00010100"/>
    </source>
</evidence>
<evidence type="ECO:0000256" key="7">
    <source>
        <dbReference type="ARBA" id="ARBA00023136"/>
    </source>
</evidence>
<dbReference type="AlphaFoldDB" id="A0A0F9Z043"/>
<dbReference type="Proteomes" id="UP000034803">
    <property type="component" value="Unassembled WGS sequence"/>
</dbReference>
<dbReference type="PANTHER" id="PTHR30003:SF0">
    <property type="entry name" value="GLYCOLATE PERMEASE GLCA-RELATED"/>
    <property type="match status" value="1"/>
</dbReference>
<dbReference type="PANTHER" id="PTHR30003">
    <property type="entry name" value="L-LACTATE PERMEASE"/>
    <property type="match status" value="1"/>
</dbReference>
<comment type="caution">
    <text evidence="9">The sequence shown here is derived from an EMBL/GenBank/DDBJ whole genome shotgun (WGS) entry which is preliminary data.</text>
</comment>
<evidence type="ECO:0000256" key="4">
    <source>
        <dbReference type="ARBA" id="ARBA00022475"/>
    </source>
</evidence>
<feature type="transmembrane region" description="Helical" evidence="8">
    <location>
        <begin position="5"/>
        <end position="23"/>
    </location>
</feature>
<keyword evidence="3 8" id="KW-0813">Transport</keyword>
<dbReference type="GO" id="GO:0015129">
    <property type="term" value="F:lactate transmembrane transporter activity"/>
    <property type="evidence" value="ECO:0007669"/>
    <property type="project" value="UniProtKB-UniRule"/>
</dbReference>
<dbReference type="GO" id="GO:0005886">
    <property type="term" value="C:plasma membrane"/>
    <property type="evidence" value="ECO:0007669"/>
    <property type="project" value="UniProtKB-SubCell"/>
</dbReference>
<evidence type="ECO:0000256" key="3">
    <source>
        <dbReference type="ARBA" id="ARBA00022448"/>
    </source>
</evidence>
<feature type="transmembrane region" description="Helical" evidence="8">
    <location>
        <begin position="180"/>
        <end position="199"/>
    </location>
</feature>
<keyword evidence="4 8" id="KW-1003">Cell membrane</keyword>
<evidence type="ECO:0000313" key="10">
    <source>
        <dbReference type="Proteomes" id="UP000034803"/>
    </source>
</evidence>